<dbReference type="EMBL" id="JTHE03000116">
    <property type="protein sequence ID" value="MCM1985176.1"/>
    <property type="molecule type" value="Genomic_DNA"/>
</dbReference>
<gene>
    <name evidence="1" type="ORF">QQ91_0020370</name>
</gene>
<accession>A0ABD4T977</accession>
<sequence length="83" mass="9328">MPQLCRHRAEKALEKYWQRPVSIKESTTLVTALMNPKASASHMFLMENIGMHYAQALEIYEEFAPQDCGCGVDTDNLSQPLAA</sequence>
<protein>
    <submittedName>
        <fullName evidence="1">Uncharacterized protein</fullName>
    </submittedName>
</protein>
<reference evidence="1 2" key="1">
    <citation type="journal article" date="2015" name="Genome Announc.">
        <title>Draft Genome Sequence of Filamentous Marine Cyanobacterium Lyngbya confervoides Strain BDU141951.</title>
        <authorList>
            <person name="Chandrababunaidu M.M."/>
            <person name="Sen D."/>
            <person name="Tripathy S."/>
        </authorList>
    </citation>
    <scope>NUCLEOTIDE SEQUENCE [LARGE SCALE GENOMIC DNA]</scope>
    <source>
        <strain evidence="1 2">BDU141951</strain>
    </source>
</reference>
<dbReference type="RefSeq" id="WP_166277904.1">
    <property type="nucleotide sequence ID" value="NZ_JTHE03000116.1"/>
</dbReference>
<dbReference type="AlphaFoldDB" id="A0ABD4T977"/>
<evidence type="ECO:0000313" key="2">
    <source>
        <dbReference type="Proteomes" id="UP000031561"/>
    </source>
</evidence>
<dbReference type="Proteomes" id="UP000031561">
    <property type="component" value="Unassembled WGS sequence"/>
</dbReference>
<proteinExistence type="predicted"/>
<organism evidence="1 2">
    <name type="scientific">Lyngbya confervoides BDU141951</name>
    <dbReference type="NCBI Taxonomy" id="1574623"/>
    <lineage>
        <taxon>Bacteria</taxon>
        <taxon>Bacillati</taxon>
        <taxon>Cyanobacteriota</taxon>
        <taxon>Cyanophyceae</taxon>
        <taxon>Oscillatoriophycideae</taxon>
        <taxon>Oscillatoriales</taxon>
        <taxon>Microcoleaceae</taxon>
        <taxon>Lyngbya</taxon>
    </lineage>
</organism>
<name>A0ABD4T977_9CYAN</name>
<keyword evidence="2" id="KW-1185">Reference proteome</keyword>
<comment type="caution">
    <text evidence="1">The sequence shown here is derived from an EMBL/GenBank/DDBJ whole genome shotgun (WGS) entry which is preliminary data.</text>
</comment>
<evidence type="ECO:0000313" key="1">
    <source>
        <dbReference type="EMBL" id="MCM1985176.1"/>
    </source>
</evidence>